<keyword evidence="2" id="KW-1185">Reference proteome</keyword>
<dbReference type="EMBL" id="CM045772">
    <property type="protein sequence ID" value="KAI7985250.1"/>
    <property type="molecule type" value="Genomic_DNA"/>
</dbReference>
<gene>
    <name evidence="1" type="ORF">LOK49_LG14G00354</name>
</gene>
<evidence type="ECO:0000313" key="1">
    <source>
        <dbReference type="EMBL" id="KAI7985250.1"/>
    </source>
</evidence>
<proteinExistence type="predicted"/>
<reference evidence="1 2" key="1">
    <citation type="journal article" date="2022" name="Plant J.">
        <title>Chromosome-level genome of Camellia lanceoleosa provides a valuable resource for understanding genome evolution and self-incompatibility.</title>
        <authorList>
            <person name="Gong W."/>
            <person name="Xiao S."/>
            <person name="Wang L."/>
            <person name="Liao Z."/>
            <person name="Chang Y."/>
            <person name="Mo W."/>
            <person name="Hu G."/>
            <person name="Li W."/>
            <person name="Zhao G."/>
            <person name="Zhu H."/>
            <person name="Hu X."/>
            <person name="Ji K."/>
            <person name="Xiang X."/>
            <person name="Song Q."/>
            <person name="Yuan D."/>
            <person name="Jin S."/>
            <person name="Zhang L."/>
        </authorList>
    </citation>
    <scope>NUCLEOTIDE SEQUENCE [LARGE SCALE GENOMIC DNA]</scope>
    <source>
        <strain evidence="1">SQ_2022a</strain>
    </source>
</reference>
<comment type="caution">
    <text evidence="1">The sequence shown here is derived from an EMBL/GenBank/DDBJ whole genome shotgun (WGS) entry which is preliminary data.</text>
</comment>
<accession>A0ACC0F9A4</accession>
<name>A0ACC0F9A4_9ERIC</name>
<evidence type="ECO:0000313" key="2">
    <source>
        <dbReference type="Proteomes" id="UP001060215"/>
    </source>
</evidence>
<dbReference type="Proteomes" id="UP001060215">
    <property type="component" value="Chromosome 15"/>
</dbReference>
<organism evidence="1 2">
    <name type="scientific">Camellia lanceoleosa</name>
    <dbReference type="NCBI Taxonomy" id="1840588"/>
    <lineage>
        <taxon>Eukaryota</taxon>
        <taxon>Viridiplantae</taxon>
        <taxon>Streptophyta</taxon>
        <taxon>Embryophyta</taxon>
        <taxon>Tracheophyta</taxon>
        <taxon>Spermatophyta</taxon>
        <taxon>Magnoliopsida</taxon>
        <taxon>eudicotyledons</taxon>
        <taxon>Gunneridae</taxon>
        <taxon>Pentapetalae</taxon>
        <taxon>asterids</taxon>
        <taxon>Ericales</taxon>
        <taxon>Theaceae</taxon>
        <taxon>Camellia</taxon>
    </lineage>
</organism>
<protein>
    <submittedName>
        <fullName evidence="1">Uncharacterized protein</fullName>
    </submittedName>
</protein>
<sequence length="263" mass="29412">MSKLPRASHFTSLLHRSFSKSPSPIKPCRFSNSQPHLQSLPNPHRHRNLTIRAFVSSSETKKDEKEKEFKSSTASAKSEGENGSARSSDEEYPSGEFEFKEFGEWKKFGVKLWMLVAFPWERIPNGTVLTMKLRGQVDKMEEVAQGRVWTGKEVVSRGLVDAIGGFSRAVAIAKQKTNIPRGILNVKITLLELSRPSPTLLEILVGISNIVVGVDRTLQELLQDLASSDEIQAWMDGIMFQKLDGVSNSSPFFTLIKDYLSSL</sequence>